<protein>
    <submittedName>
        <fullName evidence="2">Predicted Fe-Mo cluster-binding protein, NifX family</fullName>
    </submittedName>
</protein>
<dbReference type="InterPro" id="IPR033913">
    <property type="entry name" value="MTH1175_dom"/>
</dbReference>
<dbReference type="Pfam" id="PF02579">
    <property type="entry name" value="Nitro_FeMo-Co"/>
    <property type="match status" value="1"/>
</dbReference>
<name>A0A1G9B234_9BACT</name>
<dbReference type="Proteomes" id="UP000199053">
    <property type="component" value="Unassembled WGS sequence"/>
</dbReference>
<evidence type="ECO:0000313" key="3">
    <source>
        <dbReference type="Proteomes" id="UP000199053"/>
    </source>
</evidence>
<dbReference type="PANTHER" id="PTHR42983:SF1">
    <property type="entry name" value="IRON-MOLYBDENUM PROTEIN"/>
    <property type="match status" value="1"/>
</dbReference>
<dbReference type="EMBL" id="FNGA01000001">
    <property type="protein sequence ID" value="SDK33523.1"/>
    <property type="molecule type" value="Genomic_DNA"/>
</dbReference>
<dbReference type="RefSeq" id="WP_092157231.1">
    <property type="nucleotide sequence ID" value="NZ_FNGA01000001.1"/>
</dbReference>
<dbReference type="CDD" id="cd00851">
    <property type="entry name" value="MTH1175"/>
    <property type="match status" value="1"/>
</dbReference>
<dbReference type="InterPro" id="IPR003731">
    <property type="entry name" value="Di-Nase_FeMo-co_biosynth"/>
</dbReference>
<dbReference type="PANTHER" id="PTHR42983">
    <property type="entry name" value="DINITROGENASE IRON-MOLYBDENUM COFACTOR PROTEIN-RELATED"/>
    <property type="match status" value="1"/>
</dbReference>
<feature type="domain" description="Dinitrogenase iron-molybdenum cofactor biosynthesis" evidence="1">
    <location>
        <begin position="14"/>
        <end position="103"/>
    </location>
</feature>
<gene>
    <name evidence="2" type="ORF">SAMN05660337_0121</name>
</gene>
<dbReference type="AlphaFoldDB" id="A0A1G9B234"/>
<sequence>MKIAISCQGPNLSDSVDPRFGRAKGFAILDTDNDAYEFVDNTQNLNAPQGAGIQSAQNVAATGAKVIITGHVGPKAFTALEKGAIKIFLTGNGTVEDAFSDYKNGKLEEASGADKPGHW</sequence>
<evidence type="ECO:0000313" key="2">
    <source>
        <dbReference type="EMBL" id="SDK33523.1"/>
    </source>
</evidence>
<reference evidence="3" key="1">
    <citation type="submission" date="2016-10" db="EMBL/GenBank/DDBJ databases">
        <authorList>
            <person name="Varghese N."/>
            <person name="Submissions S."/>
        </authorList>
    </citation>
    <scope>NUCLEOTIDE SEQUENCE [LARGE SCALE GENOMIC DNA]</scope>
    <source>
        <strain evidence="3">DSM 16995</strain>
    </source>
</reference>
<organism evidence="2 3">
    <name type="scientific">Maridesulfovibrio ferrireducens</name>
    <dbReference type="NCBI Taxonomy" id="246191"/>
    <lineage>
        <taxon>Bacteria</taxon>
        <taxon>Pseudomonadati</taxon>
        <taxon>Thermodesulfobacteriota</taxon>
        <taxon>Desulfovibrionia</taxon>
        <taxon>Desulfovibrionales</taxon>
        <taxon>Desulfovibrionaceae</taxon>
        <taxon>Maridesulfovibrio</taxon>
    </lineage>
</organism>
<accession>A0A1G9B234</accession>
<dbReference type="OrthoDB" id="9807451at2"/>
<evidence type="ECO:0000259" key="1">
    <source>
        <dbReference type="Pfam" id="PF02579"/>
    </source>
</evidence>
<dbReference type="Gene3D" id="3.30.420.130">
    <property type="entry name" value="Dinitrogenase iron-molybdenum cofactor biosynthesis domain"/>
    <property type="match status" value="1"/>
</dbReference>
<keyword evidence="3" id="KW-1185">Reference proteome</keyword>
<dbReference type="InterPro" id="IPR036105">
    <property type="entry name" value="DiNase_FeMo-co_biosyn_sf"/>
</dbReference>
<proteinExistence type="predicted"/>
<dbReference type="SUPFAM" id="SSF53146">
    <property type="entry name" value="Nitrogenase accessory factor-like"/>
    <property type="match status" value="1"/>
</dbReference>
<dbReference type="STRING" id="246191.SAMN05660337_0121"/>